<dbReference type="EMBL" id="CP039350">
    <property type="protein sequence ID" value="QCD95781.1"/>
    <property type="molecule type" value="Genomic_DNA"/>
</dbReference>
<dbReference type="AlphaFoldDB" id="A0A4D6M5L0"/>
<evidence type="ECO:0000313" key="2">
    <source>
        <dbReference type="EMBL" id="QCD95781.1"/>
    </source>
</evidence>
<proteinExistence type="predicted"/>
<sequence length="118" mass="13890">MPKYEEERLKIITENKARLEVLGLPCLVYPLKSLTQNIKKKKGKERDEEDDEEYRPEELKEYQSSSEQDETYNKNKVLNDILIERSLKNKASQNKQEIKSVIGTKSIIQKAYEMILVI</sequence>
<protein>
    <submittedName>
        <fullName evidence="2">Uncharacterized protein</fullName>
    </submittedName>
</protein>
<name>A0A4D6M5L0_VIGUN</name>
<reference evidence="2 3" key="1">
    <citation type="submission" date="2019-04" db="EMBL/GenBank/DDBJ databases">
        <title>An improved genome assembly and genetic linkage map for asparagus bean, Vigna unguiculata ssp. sesquipedialis.</title>
        <authorList>
            <person name="Xia Q."/>
            <person name="Zhang R."/>
            <person name="Dong Y."/>
        </authorList>
    </citation>
    <scope>NUCLEOTIDE SEQUENCE [LARGE SCALE GENOMIC DNA]</scope>
    <source>
        <tissue evidence="2">Leaf</tissue>
    </source>
</reference>
<keyword evidence="3" id="KW-1185">Reference proteome</keyword>
<dbReference type="Proteomes" id="UP000501690">
    <property type="component" value="Linkage Group LG6"/>
</dbReference>
<accession>A0A4D6M5L0</accession>
<evidence type="ECO:0000313" key="3">
    <source>
        <dbReference type="Proteomes" id="UP000501690"/>
    </source>
</evidence>
<evidence type="ECO:0000256" key="1">
    <source>
        <dbReference type="SAM" id="MobiDB-lite"/>
    </source>
</evidence>
<gene>
    <name evidence="2" type="ORF">DEO72_LG6g477</name>
</gene>
<organism evidence="2 3">
    <name type="scientific">Vigna unguiculata</name>
    <name type="common">Cowpea</name>
    <dbReference type="NCBI Taxonomy" id="3917"/>
    <lineage>
        <taxon>Eukaryota</taxon>
        <taxon>Viridiplantae</taxon>
        <taxon>Streptophyta</taxon>
        <taxon>Embryophyta</taxon>
        <taxon>Tracheophyta</taxon>
        <taxon>Spermatophyta</taxon>
        <taxon>Magnoliopsida</taxon>
        <taxon>eudicotyledons</taxon>
        <taxon>Gunneridae</taxon>
        <taxon>Pentapetalae</taxon>
        <taxon>rosids</taxon>
        <taxon>fabids</taxon>
        <taxon>Fabales</taxon>
        <taxon>Fabaceae</taxon>
        <taxon>Papilionoideae</taxon>
        <taxon>50 kb inversion clade</taxon>
        <taxon>NPAAA clade</taxon>
        <taxon>indigoferoid/millettioid clade</taxon>
        <taxon>Phaseoleae</taxon>
        <taxon>Vigna</taxon>
    </lineage>
</organism>
<feature type="region of interest" description="Disordered" evidence="1">
    <location>
        <begin position="38"/>
        <end position="70"/>
    </location>
</feature>